<dbReference type="Proteomes" id="UP000288716">
    <property type="component" value="Unassembled WGS sequence"/>
</dbReference>
<feature type="signal peptide" evidence="1">
    <location>
        <begin position="1"/>
        <end position="21"/>
    </location>
</feature>
<evidence type="ECO:0000313" key="3">
    <source>
        <dbReference type="EMBL" id="RWS24835.1"/>
    </source>
</evidence>
<dbReference type="Gene3D" id="2.60.40.10">
    <property type="entry name" value="Immunoglobulins"/>
    <property type="match status" value="1"/>
</dbReference>
<dbReference type="InterPro" id="IPR003961">
    <property type="entry name" value="FN3_dom"/>
</dbReference>
<evidence type="ECO:0000259" key="2">
    <source>
        <dbReference type="PROSITE" id="PS50853"/>
    </source>
</evidence>
<dbReference type="EMBL" id="NCKV01004343">
    <property type="protein sequence ID" value="RWS24835.1"/>
    <property type="molecule type" value="Genomic_DNA"/>
</dbReference>
<dbReference type="OrthoDB" id="6480543at2759"/>
<dbReference type="InterPro" id="IPR013783">
    <property type="entry name" value="Ig-like_fold"/>
</dbReference>
<organism evidence="3 4">
    <name type="scientific">Leptotrombidium deliense</name>
    <dbReference type="NCBI Taxonomy" id="299467"/>
    <lineage>
        <taxon>Eukaryota</taxon>
        <taxon>Metazoa</taxon>
        <taxon>Ecdysozoa</taxon>
        <taxon>Arthropoda</taxon>
        <taxon>Chelicerata</taxon>
        <taxon>Arachnida</taxon>
        <taxon>Acari</taxon>
        <taxon>Acariformes</taxon>
        <taxon>Trombidiformes</taxon>
        <taxon>Prostigmata</taxon>
        <taxon>Anystina</taxon>
        <taxon>Parasitengona</taxon>
        <taxon>Trombiculoidea</taxon>
        <taxon>Trombiculidae</taxon>
        <taxon>Leptotrombidium</taxon>
    </lineage>
</organism>
<dbReference type="InterPro" id="IPR036116">
    <property type="entry name" value="FN3_sf"/>
</dbReference>
<evidence type="ECO:0000256" key="1">
    <source>
        <dbReference type="SAM" id="SignalP"/>
    </source>
</evidence>
<gene>
    <name evidence="3" type="ORF">B4U80_09916</name>
</gene>
<comment type="caution">
    <text evidence="3">The sequence shown here is derived from an EMBL/GenBank/DDBJ whole genome shotgun (WGS) entry which is preliminary data.</text>
</comment>
<reference evidence="3 4" key="1">
    <citation type="journal article" date="2018" name="Gigascience">
        <title>Genomes of trombidid mites reveal novel predicted allergens and laterally-transferred genes associated with secondary metabolism.</title>
        <authorList>
            <person name="Dong X."/>
            <person name="Chaisiri K."/>
            <person name="Xia D."/>
            <person name="Armstrong S.D."/>
            <person name="Fang Y."/>
            <person name="Donnelly M.J."/>
            <person name="Kadowaki T."/>
            <person name="McGarry J.W."/>
            <person name="Darby A.C."/>
            <person name="Makepeace B.L."/>
        </authorList>
    </citation>
    <scope>NUCLEOTIDE SEQUENCE [LARGE SCALE GENOMIC DNA]</scope>
    <source>
        <strain evidence="3">UoL-UT</strain>
    </source>
</reference>
<dbReference type="VEuPathDB" id="VectorBase:LDEU007205"/>
<proteinExistence type="predicted"/>
<dbReference type="PROSITE" id="PS50853">
    <property type="entry name" value="FN3"/>
    <property type="match status" value="1"/>
</dbReference>
<feature type="domain" description="Fibronectin type-III" evidence="2">
    <location>
        <begin position="38"/>
        <end position="141"/>
    </location>
</feature>
<feature type="chain" id="PRO_5019234171" description="Fibronectin type-III domain-containing protein" evidence="1">
    <location>
        <begin position="22"/>
        <end position="141"/>
    </location>
</feature>
<sequence length="141" mass="15371">MKTIITLTIVIISLLTLDCLIQNTEDTVNHLVNYCSVPRYAPYIYIKNVTSSAIILGVTDPNDPGQVTAYAVHYWGYRSGKEPAVLPEDRNFGKSVFSPVGPYVIDGLKSGFVYCADVTAINNCGHGPFCVACFENVTTLS</sequence>
<dbReference type="CDD" id="cd00063">
    <property type="entry name" value="FN3"/>
    <property type="match status" value="1"/>
</dbReference>
<keyword evidence="4" id="KW-1185">Reference proteome</keyword>
<protein>
    <recommendedName>
        <fullName evidence="2">Fibronectin type-III domain-containing protein</fullName>
    </recommendedName>
</protein>
<dbReference type="AlphaFoldDB" id="A0A443SBQ2"/>
<keyword evidence="1" id="KW-0732">Signal</keyword>
<evidence type="ECO:0000313" key="4">
    <source>
        <dbReference type="Proteomes" id="UP000288716"/>
    </source>
</evidence>
<accession>A0A443SBQ2</accession>
<name>A0A443SBQ2_9ACAR</name>
<dbReference type="SUPFAM" id="SSF49265">
    <property type="entry name" value="Fibronectin type III"/>
    <property type="match status" value="1"/>
</dbReference>